<sequence length="132" mass="15419">MISMNELVQRQKKYMYYLLAVFVVGWGFTPYQRVFLGLFLGATVSFFSLRLVARRTDKLLDRVVKGDTKVRLKASAVSTYPRLAIIGLLIIFAVRYEHLIELWGLGIGLMTGQLVMIIDFFYLQYINRREER</sequence>
<keyword evidence="2" id="KW-1003">Cell membrane</keyword>
<reference evidence="7" key="1">
    <citation type="submission" date="2022-07" db="EMBL/GenBank/DDBJ databases">
        <authorList>
            <person name="Li W.-J."/>
            <person name="Deng Q.-Q."/>
        </authorList>
    </citation>
    <scope>NUCLEOTIDE SEQUENCE</scope>
    <source>
        <strain evidence="7">SYSU M60031</strain>
    </source>
</reference>
<dbReference type="EMBL" id="JANCLT010000002">
    <property type="protein sequence ID" value="MCP8967911.1"/>
    <property type="molecule type" value="Genomic_DNA"/>
</dbReference>
<dbReference type="RefSeq" id="WP_254757816.1">
    <property type="nucleotide sequence ID" value="NZ_JANCLT010000002.1"/>
</dbReference>
<dbReference type="InterPro" id="IPR005598">
    <property type="entry name" value="ATP_synth_I"/>
</dbReference>
<keyword evidence="8" id="KW-1185">Reference proteome</keyword>
<feature type="transmembrane region" description="Helical" evidence="6">
    <location>
        <begin position="74"/>
        <end position="96"/>
    </location>
</feature>
<organism evidence="7 8">
    <name type="scientific">Ectobacillus ponti</name>
    <dbReference type="NCBI Taxonomy" id="2961894"/>
    <lineage>
        <taxon>Bacteria</taxon>
        <taxon>Bacillati</taxon>
        <taxon>Bacillota</taxon>
        <taxon>Bacilli</taxon>
        <taxon>Bacillales</taxon>
        <taxon>Bacillaceae</taxon>
        <taxon>Ectobacillus</taxon>
    </lineage>
</organism>
<protein>
    <submittedName>
        <fullName evidence="7">ATP synthase subunit I</fullName>
    </submittedName>
</protein>
<evidence type="ECO:0000256" key="3">
    <source>
        <dbReference type="ARBA" id="ARBA00022692"/>
    </source>
</evidence>
<feature type="transmembrane region" description="Helical" evidence="6">
    <location>
        <begin position="35"/>
        <end position="53"/>
    </location>
</feature>
<name>A0AA41X2V0_9BACI</name>
<evidence type="ECO:0000313" key="7">
    <source>
        <dbReference type="EMBL" id="MCP8967911.1"/>
    </source>
</evidence>
<feature type="transmembrane region" description="Helical" evidence="6">
    <location>
        <begin position="102"/>
        <end position="123"/>
    </location>
</feature>
<keyword evidence="5 6" id="KW-0472">Membrane</keyword>
<comment type="subcellular location">
    <subcellularLocation>
        <location evidence="1">Cell membrane</location>
        <topology evidence="1">Multi-pass membrane protein</topology>
    </subcellularLocation>
</comment>
<feature type="transmembrane region" description="Helical" evidence="6">
    <location>
        <begin position="14"/>
        <end position="29"/>
    </location>
</feature>
<evidence type="ECO:0000256" key="2">
    <source>
        <dbReference type="ARBA" id="ARBA00022475"/>
    </source>
</evidence>
<evidence type="ECO:0000256" key="4">
    <source>
        <dbReference type="ARBA" id="ARBA00022989"/>
    </source>
</evidence>
<dbReference type="PANTHER" id="PTHR40035:SF1">
    <property type="entry name" value="ATP SYNTHASE PROTEIN I"/>
    <property type="match status" value="1"/>
</dbReference>
<dbReference type="Pfam" id="PF03899">
    <property type="entry name" value="ATP-synt_I"/>
    <property type="match status" value="1"/>
</dbReference>
<evidence type="ECO:0000256" key="1">
    <source>
        <dbReference type="ARBA" id="ARBA00004651"/>
    </source>
</evidence>
<accession>A0AA41X2V0</accession>
<proteinExistence type="predicted"/>
<dbReference type="GO" id="GO:0005886">
    <property type="term" value="C:plasma membrane"/>
    <property type="evidence" value="ECO:0007669"/>
    <property type="project" value="UniProtKB-SubCell"/>
</dbReference>
<keyword evidence="4 6" id="KW-1133">Transmembrane helix</keyword>
<dbReference type="InterPro" id="IPR039072">
    <property type="entry name" value="ATP_synth_I_Bacilli"/>
</dbReference>
<evidence type="ECO:0000256" key="6">
    <source>
        <dbReference type="SAM" id="Phobius"/>
    </source>
</evidence>
<keyword evidence="3 6" id="KW-0812">Transmembrane</keyword>
<dbReference type="PANTHER" id="PTHR40035">
    <property type="entry name" value="ATP SYNTHASE PROTEIN I"/>
    <property type="match status" value="1"/>
</dbReference>
<dbReference type="AlphaFoldDB" id="A0AA41X2V0"/>
<evidence type="ECO:0000313" key="8">
    <source>
        <dbReference type="Proteomes" id="UP001156102"/>
    </source>
</evidence>
<gene>
    <name evidence="7" type="ORF">NK662_05075</name>
</gene>
<dbReference type="Proteomes" id="UP001156102">
    <property type="component" value="Unassembled WGS sequence"/>
</dbReference>
<evidence type="ECO:0000256" key="5">
    <source>
        <dbReference type="ARBA" id="ARBA00023136"/>
    </source>
</evidence>
<comment type="caution">
    <text evidence="7">The sequence shown here is derived from an EMBL/GenBank/DDBJ whole genome shotgun (WGS) entry which is preliminary data.</text>
</comment>